<dbReference type="InterPro" id="IPR010998">
    <property type="entry name" value="Integrase_recombinase_N"/>
</dbReference>
<dbReference type="AlphaFoldDB" id="A0A133VLM4"/>
<evidence type="ECO:0000256" key="2">
    <source>
        <dbReference type="ARBA" id="ARBA00023125"/>
    </source>
</evidence>
<dbReference type="CDD" id="cd00397">
    <property type="entry name" value="DNA_BRE_C"/>
    <property type="match status" value="1"/>
</dbReference>
<feature type="region of interest" description="Disordered" evidence="5">
    <location>
        <begin position="1"/>
        <end position="32"/>
    </location>
</feature>
<dbReference type="Proteomes" id="UP000070404">
    <property type="component" value="Unassembled WGS sequence"/>
</dbReference>
<evidence type="ECO:0000259" key="7">
    <source>
        <dbReference type="PROSITE" id="PS51900"/>
    </source>
</evidence>
<dbReference type="InterPro" id="IPR011010">
    <property type="entry name" value="DNA_brk_join_enz"/>
</dbReference>
<dbReference type="PANTHER" id="PTHR30349:SF92">
    <property type="entry name" value="SITE-SPECIFIC RECOMBINASE"/>
    <property type="match status" value="1"/>
</dbReference>
<evidence type="ECO:0000256" key="4">
    <source>
        <dbReference type="PROSITE-ProRule" id="PRU01248"/>
    </source>
</evidence>
<evidence type="ECO:0000256" key="3">
    <source>
        <dbReference type="ARBA" id="ARBA00023172"/>
    </source>
</evidence>
<protein>
    <recommendedName>
        <fullName evidence="10">Tyr recombinase domain-containing protein</fullName>
    </recommendedName>
</protein>
<feature type="compositionally biased region" description="Polar residues" evidence="5">
    <location>
        <begin position="9"/>
        <end position="21"/>
    </location>
</feature>
<dbReference type="GO" id="GO:0006310">
    <property type="term" value="P:DNA recombination"/>
    <property type="evidence" value="ECO:0007669"/>
    <property type="project" value="UniProtKB-KW"/>
</dbReference>
<dbReference type="Gene3D" id="1.10.443.10">
    <property type="entry name" value="Intergrase catalytic core"/>
    <property type="match status" value="1"/>
</dbReference>
<dbReference type="InterPro" id="IPR050090">
    <property type="entry name" value="Tyrosine_recombinase_XerCD"/>
</dbReference>
<feature type="domain" description="Core-binding (CB)" evidence="7">
    <location>
        <begin position="100"/>
        <end position="181"/>
    </location>
</feature>
<dbReference type="PROSITE" id="PS51898">
    <property type="entry name" value="TYR_RECOMBINASE"/>
    <property type="match status" value="1"/>
</dbReference>
<dbReference type="EMBL" id="LHYF01000004">
    <property type="protein sequence ID" value="KXB07323.1"/>
    <property type="molecule type" value="Genomic_DNA"/>
</dbReference>
<evidence type="ECO:0000256" key="5">
    <source>
        <dbReference type="SAM" id="MobiDB-lite"/>
    </source>
</evidence>
<dbReference type="PANTHER" id="PTHR30349">
    <property type="entry name" value="PHAGE INTEGRASE-RELATED"/>
    <property type="match status" value="1"/>
</dbReference>
<evidence type="ECO:0000313" key="8">
    <source>
        <dbReference type="EMBL" id="KXB07323.1"/>
    </source>
</evidence>
<dbReference type="PROSITE" id="PS51900">
    <property type="entry name" value="CB"/>
    <property type="match status" value="1"/>
</dbReference>
<dbReference type="GO" id="GO:0015074">
    <property type="term" value="P:DNA integration"/>
    <property type="evidence" value="ECO:0007669"/>
    <property type="project" value="UniProtKB-KW"/>
</dbReference>
<evidence type="ECO:0000259" key="6">
    <source>
        <dbReference type="PROSITE" id="PS51898"/>
    </source>
</evidence>
<evidence type="ECO:0000256" key="1">
    <source>
        <dbReference type="ARBA" id="ARBA00022908"/>
    </source>
</evidence>
<dbReference type="GO" id="GO:0003677">
    <property type="term" value="F:DNA binding"/>
    <property type="evidence" value="ECO:0007669"/>
    <property type="project" value="UniProtKB-UniRule"/>
</dbReference>
<keyword evidence="2 4" id="KW-0238">DNA-binding</keyword>
<proteinExistence type="predicted"/>
<reference evidence="8 9" key="1">
    <citation type="journal article" date="2016" name="Sci. Rep.">
        <title>Metabolic traits of an uncultured archaeal lineage -MSBL1- from brine pools of the Red Sea.</title>
        <authorList>
            <person name="Mwirichia R."/>
            <person name="Alam I."/>
            <person name="Rashid M."/>
            <person name="Vinu M."/>
            <person name="Ba-Alawi W."/>
            <person name="Anthony Kamau A."/>
            <person name="Kamanda Ngugi D."/>
            <person name="Goker M."/>
            <person name="Klenk H.P."/>
            <person name="Bajic V."/>
            <person name="Stingl U."/>
        </authorList>
    </citation>
    <scope>NUCLEOTIDE SEQUENCE [LARGE SCALE GENOMIC DNA]</scope>
    <source>
        <strain evidence="8">SCGC-AAA382C18</strain>
    </source>
</reference>
<dbReference type="Pfam" id="PF00589">
    <property type="entry name" value="Phage_integrase"/>
    <property type="match status" value="1"/>
</dbReference>
<keyword evidence="3" id="KW-0233">DNA recombination</keyword>
<dbReference type="Pfam" id="PF13495">
    <property type="entry name" value="Phage_int_SAM_4"/>
    <property type="match status" value="1"/>
</dbReference>
<keyword evidence="1" id="KW-0229">DNA integration</keyword>
<dbReference type="InterPro" id="IPR013762">
    <property type="entry name" value="Integrase-like_cat_sf"/>
</dbReference>
<comment type="caution">
    <text evidence="8">The sequence shown here is derived from an EMBL/GenBank/DDBJ whole genome shotgun (WGS) entry which is preliminary data.</text>
</comment>
<dbReference type="SUPFAM" id="SSF56349">
    <property type="entry name" value="DNA breaking-rejoining enzymes"/>
    <property type="match status" value="1"/>
</dbReference>
<dbReference type="InterPro" id="IPR002104">
    <property type="entry name" value="Integrase_catalytic"/>
</dbReference>
<dbReference type="Gene3D" id="1.10.150.130">
    <property type="match status" value="1"/>
</dbReference>
<evidence type="ECO:0000313" key="9">
    <source>
        <dbReference type="Proteomes" id="UP000070404"/>
    </source>
</evidence>
<evidence type="ECO:0008006" key="10">
    <source>
        <dbReference type="Google" id="ProtNLM"/>
    </source>
</evidence>
<sequence length="372" mass="43126">MGTEDRSNSQESTSGPANQNGETDKNGSETVAVKLPSGLVNRARELGLDVTRYCTRSLRKGVAVLESVNSPEDSGFERLGPNVDEVSSRESDELAQLKRKKKDKIIEDFQSMLEIDKNLAERTVNQHKRNIKQFLKFVDVSPEYIGKSDIRNWLRKWKENYARSTYANKVKSLRVFFRDYLKSDLAESLSMPQPQPSSDGPPTKDQIRNLYEALDTLRDKTILLMFATTGLRRNELMGLSEKNIDFAKRMVTPNKNSRTKRTYVTFYNNEAEDHLEKYLSEKDIEEEIFPIRPRSVNRIFRKRSKEAGLETVTPQDLRNWFTEELRKKKISGEYIDAFCGRLPRSVRGKHYTDYSPERLKEVYEEADLKVLE</sequence>
<accession>A0A133VLM4</accession>
<feature type="domain" description="Tyr recombinase" evidence="6">
    <location>
        <begin position="197"/>
        <end position="364"/>
    </location>
</feature>
<dbReference type="InterPro" id="IPR044068">
    <property type="entry name" value="CB"/>
</dbReference>
<organism evidence="8 9">
    <name type="scientific">candidate division MSBL1 archaeon SCGC-AAA382C18</name>
    <dbReference type="NCBI Taxonomy" id="1698281"/>
    <lineage>
        <taxon>Archaea</taxon>
        <taxon>Methanobacteriati</taxon>
        <taxon>Methanobacteriota</taxon>
        <taxon>candidate division MSBL1</taxon>
    </lineage>
</organism>
<dbReference type="InterPro" id="IPR004107">
    <property type="entry name" value="Integrase_SAM-like_N"/>
</dbReference>
<gene>
    <name evidence="8" type="ORF">AKJ52_00505</name>
</gene>
<keyword evidence="9" id="KW-1185">Reference proteome</keyword>
<name>A0A133VLM4_9EURY</name>